<evidence type="ECO:0000256" key="1">
    <source>
        <dbReference type="ARBA" id="ARBA00004123"/>
    </source>
</evidence>
<dbReference type="InterPro" id="IPR000330">
    <property type="entry name" value="SNF2_N"/>
</dbReference>
<evidence type="ECO:0000259" key="9">
    <source>
        <dbReference type="PROSITE" id="PS51194"/>
    </source>
</evidence>
<dbReference type="SMART" id="SM00717">
    <property type="entry name" value="SANT"/>
    <property type="match status" value="2"/>
</dbReference>
<dbReference type="InterPro" id="IPR001005">
    <property type="entry name" value="SANT/Myb"/>
</dbReference>
<dbReference type="FunFam" id="3.40.50.10810:FF:000036">
    <property type="entry name" value="Chromatin remodelling complex ATPase chain"/>
    <property type="match status" value="1"/>
</dbReference>
<dbReference type="InterPro" id="IPR036306">
    <property type="entry name" value="ISWI_HAND-dom_sf"/>
</dbReference>
<dbReference type="GO" id="GO:0034728">
    <property type="term" value="P:nucleosome organization"/>
    <property type="evidence" value="ECO:0007669"/>
    <property type="project" value="TreeGrafter"/>
</dbReference>
<feature type="region of interest" description="Disordered" evidence="7">
    <location>
        <begin position="167"/>
        <end position="201"/>
    </location>
</feature>
<dbReference type="Pfam" id="PF09111">
    <property type="entry name" value="SLIDE"/>
    <property type="match status" value="1"/>
</dbReference>
<dbReference type="GO" id="GO:0140658">
    <property type="term" value="F:ATP-dependent chromatin remodeler activity"/>
    <property type="evidence" value="ECO:0007669"/>
    <property type="project" value="TreeGrafter"/>
</dbReference>
<sequence>MNPLLAASTVANPNGSGADDDKLSDIVPNSRDLSVSRAPSAVASDELNGRHINTAPQTPEPEDEDDDDDLGEDELDEDALMDGSTSLTPARAKKAAAASAKKAANAERKAQVAEIGKARSAIEHAKFADSMKRFNYLLGQTELFQHFIDLKKQREPEFAAMLDEQLAKQGGSKGKKKANDHRHRKSEKEEDEELLKDEDAEDEALVFEESPPFVKGGKMRDYQVQGLNWMASLHHNGINGILADEMGLGKTLQTIAFLGYLKFHRGIEGPHLVIVPKSTLDNWSREVAKWVPGFSTVVLTGTKEERAEMVNKRILTQDFNILITTYELVLRERTTLKKFSWEYIIIDEAHRIKNVDSLLSQIIRTFVSRGRLLITGTPLQNNLQELWALLNFILPDVFSSSEDFDAWFKTKDNSDSDAVVKQLHKVLRPFLLRRVKADVEHSLLPKKEINLYVGMTEMQRKWYKMLLEKDIDAVNGATGKKEGKTRLLNIVMQLRKCCNHPYLFDGAEPGPPFTTDEHLIENAGKMVILDKLLKSMKAKGSRVLIFSQMSRVLDILEDYCQFRGHQYNRIDGGTAHEDRIAAIDEYNAPGSEKFVFLLTTRAGGLGINLVTADIVVLFDSDWNPQADLQAMDRAHRIGQTKQVYVFRFITQDAVEERILERATQKLKLDQMVIQEGRAQQAAKVGSNKDDLLDMIQHGAEKIINNRESMLIDDDIDEIIRRGEEKTAEINSKYAGLDLDALNSFKSESMVNSWEGEDYTNKRKNLIWIEPAKRERKGNYSIDQYYRDNLKTGGPKVDKPKVVKAPKQVHINDFQFYPPRLVELQNREFDAHRKAQNYVVPARELEEGETTEQVETERQEEQERINNAEPLTEDEVAEKDALVGEGFPDWQRRHFQAFIKAMEKYGRANLDKVAAEIPDHSEEAVREYADVFFERYQELKDWEKHMDRIRIGEEKIKEQQDRIDALHRKVKAVRYPLQELKIMYGQNKGKTYSDEEDRFLLVRMHHHGMDRDDCYELIKRDIGEWPLFRFDWFFKSRTPDELKRRGQTLMLCVMKEEEKGEEDKKPVKSKKRPIDELKSGPGSRDTTPSVAGQKSKSLGHTSQYCTVKLIDIPDEQARRRRCRL</sequence>
<feature type="compositionally biased region" description="Basic and acidic residues" evidence="7">
    <location>
        <begin position="1059"/>
        <end position="1077"/>
    </location>
</feature>
<dbReference type="RefSeq" id="XP_065822990.1">
    <property type="nucleotide sequence ID" value="XM_065966918.1"/>
</dbReference>
<dbReference type="SUPFAM" id="SSF52540">
    <property type="entry name" value="P-loop containing nucleoside triphosphate hydrolases"/>
    <property type="match status" value="2"/>
</dbReference>
<feature type="region of interest" description="Disordered" evidence="7">
    <location>
        <begin position="843"/>
        <end position="863"/>
    </location>
</feature>
<dbReference type="Pfam" id="PF00176">
    <property type="entry name" value="SNF2-rel_dom"/>
    <property type="match status" value="1"/>
</dbReference>
<feature type="compositionally biased region" description="Acidic residues" evidence="7">
    <location>
        <begin position="60"/>
        <end position="80"/>
    </location>
</feature>
<dbReference type="AlphaFoldDB" id="A0AAJ8MV37"/>
<reference evidence="10" key="1">
    <citation type="submission" date="2017-08" db="EMBL/GenBank/DDBJ databases">
        <authorList>
            <person name="Cuomo C."/>
            <person name="Billmyre B."/>
            <person name="Heitman J."/>
        </authorList>
    </citation>
    <scope>NUCLEOTIDE SEQUENCE</scope>
    <source>
        <strain evidence="10">CBS 12478</strain>
    </source>
</reference>
<dbReference type="FunFam" id="1.10.10.60:FF:000382">
    <property type="entry name" value="Transcription activator snf2l1, putative"/>
    <property type="match status" value="1"/>
</dbReference>
<comment type="subcellular location">
    <subcellularLocation>
        <location evidence="1">Nucleus</location>
    </subcellularLocation>
</comment>
<evidence type="ECO:0000256" key="4">
    <source>
        <dbReference type="ARBA" id="ARBA00022801"/>
    </source>
</evidence>
<evidence type="ECO:0008006" key="12">
    <source>
        <dbReference type="Google" id="ProtNLM"/>
    </source>
</evidence>
<evidence type="ECO:0000313" key="10">
    <source>
        <dbReference type="EMBL" id="WWD16763.1"/>
    </source>
</evidence>
<dbReference type="InterPro" id="IPR027417">
    <property type="entry name" value="P-loop_NTPase"/>
</dbReference>
<dbReference type="SUPFAM" id="SSF46689">
    <property type="entry name" value="Homeodomain-like"/>
    <property type="match status" value="2"/>
</dbReference>
<feature type="region of interest" description="Disordered" evidence="7">
    <location>
        <begin position="1059"/>
        <end position="1096"/>
    </location>
</feature>
<feature type="domain" description="Helicase C-terminal" evidence="9">
    <location>
        <begin position="528"/>
        <end position="685"/>
    </location>
</feature>
<dbReference type="PROSITE" id="PS51192">
    <property type="entry name" value="HELICASE_ATP_BIND_1"/>
    <property type="match status" value="1"/>
</dbReference>
<keyword evidence="11" id="KW-1185">Reference proteome</keyword>
<dbReference type="GO" id="GO:0005524">
    <property type="term" value="F:ATP binding"/>
    <property type="evidence" value="ECO:0007669"/>
    <property type="project" value="UniProtKB-KW"/>
</dbReference>
<keyword evidence="5" id="KW-0067">ATP-binding</keyword>
<feature type="compositionally biased region" description="Basic and acidic residues" evidence="7">
    <location>
        <begin position="854"/>
        <end position="863"/>
    </location>
</feature>
<proteinExistence type="inferred from homology"/>
<reference evidence="10" key="2">
    <citation type="submission" date="2024-01" db="EMBL/GenBank/DDBJ databases">
        <title>Comparative genomics of Cryptococcus and Kwoniella reveals pathogenesis evolution and contrasting modes of karyotype evolution via chromosome fusion or intercentromeric recombination.</title>
        <authorList>
            <person name="Coelho M.A."/>
            <person name="David-Palma M."/>
            <person name="Shea T."/>
            <person name="Bowers K."/>
            <person name="McGinley-Smith S."/>
            <person name="Mohammad A.W."/>
            <person name="Gnirke A."/>
            <person name="Yurkov A.M."/>
            <person name="Nowrousian M."/>
            <person name="Sun S."/>
            <person name="Cuomo C.A."/>
            <person name="Heitman J."/>
        </authorList>
    </citation>
    <scope>NUCLEOTIDE SEQUENCE</scope>
    <source>
        <strain evidence="10">CBS 12478</strain>
    </source>
</reference>
<dbReference type="FunFam" id="3.40.50.300:FF:000082">
    <property type="entry name" value="ISWI chromatin remodeling complex ATPase ISW1"/>
    <property type="match status" value="1"/>
</dbReference>
<dbReference type="GO" id="GO:0005634">
    <property type="term" value="C:nucleus"/>
    <property type="evidence" value="ECO:0007669"/>
    <property type="project" value="UniProtKB-SubCell"/>
</dbReference>
<organism evidence="10 11">
    <name type="scientific">Kwoniella shandongensis</name>
    <dbReference type="NCBI Taxonomy" id="1734106"/>
    <lineage>
        <taxon>Eukaryota</taxon>
        <taxon>Fungi</taxon>
        <taxon>Dikarya</taxon>
        <taxon>Basidiomycota</taxon>
        <taxon>Agaricomycotina</taxon>
        <taxon>Tremellomycetes</taxon>
        <taxon>Tremellales</taxon>
        <taxon>Cryptococcaceae</taxon>
        <taxon>Kwoniella</taxon>
    </lineage>
</organism>
<evidence type="ECO:0000256" key="6">
    <source>
        <dbReference type="ARBA" id="ARBA00023242"/>
    </source>
</evidence>
<dbReference type="InterPro" id="IPR038718">
    <property type="entry name" value="SNF2-like_sf"/>
</dbReference>
<evidence type="ECO:0000313" key="11">
    <source>
        <dbReference type="Proteomes" id="UP000322225"/>
    </source>
</evidence>
<dbReference type="InterPro" id="IPR014001">
    <property type="entry name" value="Helicase_ATP-bd"/>
</dbReference>
<dbReference type="PANTHER" id="PTHR45623">
    <property type="entry name" value="CHROMODOMAIN-HELICASE-DNA-BINDING PROTEIN 3-RELATED-RELATED"/>
    <property type="match status" value="1"/>
</dbReference>
<evidence type="ECO:0000256" key="3">
    <source>
        <dbReference type="ARBA" id="ARBA00022741"/>
    </source>
</evidence>
<keyword evidence="6" id="KW-0539">Nucleus</keyword>
<dbReference type="GO" id="GO:0003677">
    <property type="term" value="F:DNA binding"/>
    <property type="evidence" value="ECO:0007669"/>
    <property type="project" value="InterPro"/>
</dbReference>
<dbReference type="PROSITE" id="PS51194">
    <property type="entry name" value="HELICASE_CTER"/>
    <property type="match status" value="1"/>
</dbReference>
<dbReference type="Pfam" id="PF09110">
    <property type="entry name" value="HAND"/>
    <property type="match status" value="1"/>
</dbReference>
<dbReference type="InterPro" id="IPR015195">
    <property type="entry name" value="SLIDE"/>
</dbReference>
<dbReference type="InterPro" id="IPR009057">
    <property type="entry name" value="Homeodomain-like_sf"/>
</dbReference>
<protein>
    <recommendedName>
        <fullName evidence="12">Transcription activator snf2l1</fullName>
    </recommendedName>
</protein>
<dbReference type="CDD" id="cd00167">
    <property type="entry name" value="SANT"/>
    <property type="match status" value="1"/>
</dbReference>
<dbReference type="Gene3D" id="3.40.50.300">
    <property type="entry name" value="P-loop containing nucleotide triphosphate hydrolases"/>
    <property type="match status" value="1"/>
</dbReference>
<evidence type="ECO:0000256" key="7">
    <source>
        <dbReference type="SAM" id="MobiDB-lite"/>
    </source>
</evidence>
<dbReference type="GO" id="GO:0000785">
    <property type="term" value="C:chromatin"/>
    <property type="evidence" value="ECO:0007669"/>
    <property type="project" value="TreeGrafter"/>
</dbReference>
<dbReference type="Gene3D" id="3.40.50.10810">
    <property type="entry name" value="Tandem AAA-ATPase domain"/>
    <property type="match status" value="1"/>
</dbReference>
<dbReference type="Proteomes" id="UP000322225">
    <property type="component" value="Chromosome 2"/>
</dbReference>
<dbReference type="Pfam" id="PF00271">
    <property type="entry name" value="Helicase_C"/>
    <property type="match status" value="1"/>
</dbReference>
<dbReference type="SUPFAM" id="SSF101224">
    <property type="entry name" value="HAND domain of the nucleosome remodeling ATPase ISWI"/>
    <property type="match status" value="1"/>
</dbReference>
<feature type="domain" description="Helicase ATP-binding" evidence="8">
    <location>
        <begin position="231"/>
        <end position="396"/>
    </location>
</feature>
<dbReference type="InterPro" id="IPR015194">
    <property type="entry name" value="ISWI_HAND-dom"/>
</dbReference>
<dbReference type="Gene3D" id="1.10.10.60">
    <property type="entry name" value="Homeodomain-like"/>
    <property type="match status" value="2"/>
</dbReference>
<dbReference type="SMART" id="SM00490">
    <property type="entry name" value="HELICc"/>
    <property type="match status" value="1"/>
</dbReference>
<evidence type="ECO:0000259" key="8">
    <source>
        <dbReference type="PROSITE" id="PS51192"/>
    </source>
</evidence>
<dbReference type="InterPro" id="IPR001650">
    <property type="entry name" value="Helicase_C-like"/>
</dbReference>
<name>A0AAJ8MV37_9TREE</name>
<dbReference type="GO" id="GO:0042393">
    <property type="term" value="F:histone binding"/>
    <property type="evidence" value="ECO:0007669"/>
    <property type="project" value="TreeGrafter"/>
</dbReference>
<comment type="similarity">
    <text evidence="2">Belongs to the SNF2/RAD54 helicase family. ISWI subfamily.</text>
</comment>
<dbReference type="Gene3D" id="1.10.1040.30">
    <property type="entry name" value="ISWI, HAND domain"/>
    <property type="match status" value="1"/>
</dbReference>
<feature type="compositionally biased region" description="Polar residues" evidence="7">
    <location>
        <begin position="1083"/>
        <end position="1096"/>
    </location>
</feature>
<dbReference type="CDD" id="cd18793">
    <property type="entry name" value="SF2_C_SNF"/>
    <property type="match status" value="1"/>
</dbReference>
<feature type="compositionally biased region" description="Basic residues" evidence="7">
    <location>
        <begin position="173"/>
        <end position="185"/>
    </location>
</feature>
<evidence type="ECO:0000256" key="5">
    <source>
        <dbReference type="ARBA" id="ARBA00022840"/>
    </source>
</evidence>
<accession>A0AAJ8MV37</accession>
<dbReference type="PANTHER" id="PTHR45623:SF49">
    <property type="entry name" value="SWI_SNF-RELATED MATRIX-ASSOCIATED ACTIN-DEPENDENT REGULATOR OF CHROMATIN SUBFAMILY A MEMBER 5"/>
    <property type="match status" value="1"/>
</dbReference>
<feature type="compositionally biased region" description="Acidic residues" evidence="7">
    <location>
        <begin position="189"/>
        <end position="201"/>
    </location>
</feature>
<evidence type="ECO:0000256" key="2">
    <source>
        <dbReference type="ARBA" id="ARBA00009687"/>
    </source>
</evidence>
<dbReference type="CDD" id="cd17997">
    <property type="entry name" value="DEXHc_SMARCA1_SMARCA5"/>
    <property type="match status" value="1"/>
</dbReference>
<dbReference type="GeneID" id="43590779"/>
<dbReference type="GO" id="GO:0031491">
    <property type="term" value="F:nucleosome binding"/>
    <property type="evidence" value="ECO:0007669"/>
    <property type="project" value="InterPro"/>
</dbReference>
<dbReference type="GO" id="GO:0016887">
    <property type="term" value="F:ATP hydrolysis activity"/>
    <property type="evidence" value="ECO:0007669"/>
    <property type="project" value="TreeGrafter"/>
</dbReference>
<dbReference type="InterPro" id="IPR049730">
    <property type="entry name" value="SNF2/RAD54-like_C"/>
</dbReference>
<dbReference type="EMBL" id="CP144052">
    <property type="protein sequence ID" value="WWD16763.1"/>
    <property type="molecule type" value="Genomic_DNA"/>
</dbReference>
<dbReference type="SMART" id="SM00487">
    <property type="entry name" value="DEXDc"/>
    <property type="match status" value="1"/>
</dbReference>
<dbReference type="InterPro" id="IPR044754">
    <property type="entry name" value="Isw1/2_DEXHc"/>
</dbReference>
<feature type="region of interest" description="Disordered" evidence="7">
    <location>
        <begin position="1"/>
        <end position="107"/>
    </location>
</feature>
<keyword evidence="3" id="KW-0547">Nucleotide-binding</keyword>
<keyword evidence="4" id="KW-0378">Hydrolase</keyword>
<dbReference type="KEGG" id="ksn:43590779"/>
<gene>
    <name evidence="10" type="ORF">CI109_101195</name>
</gene>